<evidence type="ECO:0000256" key="1">
    <source>
        <dbReference type="SAM" id="Phobius"/>
    </source>
</evidence>
<protein>
    <submittedName>
        <fullName evidence="2">Uncharacterized protein</fullName>
    </submittedName>
</protein>
<sequence length="196" mass="21871">MKAFRRTCEAIHSACVGHSLYVYTISNFGNAERLIEALPFTFDTAVLFASPITTSVQGFLTYRIYIVGGNRLILPGIFWGIATIRLIGCLAIFGTGVQMRSLLVFEGQTGWLMTSLWAVASANDIAITISLVYLLFRQRSEIQQRTVPLVDKLIMWTLGMCSARYWPSLLINPRNGNDDQVTYPISFFPVSSSLTI</sequence>
<keyword evidence="1" id="KW-1133">Transmembrane helix</keyword>
<dbReference type="EMBL" id="JARKIF010000006">
    <property type="protein sequence ID" value="KAJ7636317.1"/>
    <property type="molecule type" value="Genomic_DNA"/>
</dbReference>
<evidence type="ECO:0000313" key="3">
    <source>
        <dbReference type="Proteomes" id="UP001221142"/>
    </source>
</evidence>
<gene>
    <name evidence="2" type="ORF">FB45DRAFT_1024441</name>
</gene>
<dbReference type="Proteomes" id="UP001221142">
    <property type="component" value="Unassembled WGS sequence"/>
</dbReference>
<keyword evidence="1" id="KW-0812">Transmembrane</keyword>
<dbReference type="AlphaFoldDB" id="A0AAD7FS45"/>
<keyword evidence="3" id="KW-1185">Reference proteome</keyword>
<accession>A0AAD7FS45</accession>
<comment type="caution">
    <text evidence="2">The sequence shown here is derived from an EMBL/GenBank/DDBJ whole genome shotgun (WGS) entry which is preliminary data.</text>
</comment>
<feature type="transmembrane region" description="Helical" evidence="1">
    <location>
        <begin position="72"/>
        <end position="94"/>
    </location>
</feature>
<feature type="transmembrane region" description="Helical" evidence="1">
    <location>
        <begin position="114"/>
        <end position="136"/>
    </location>
</feature>
<name>A0AAD7FS45_9AGAR</name>
<evidence type="ECO:0000313" key="2">
    <source>
        <dbReference type="EMBL" id="KAJ7636317.1"/>
    </source>
</evidence>
<keyword evidence="1" id="KW-0472">Membrane</keyword>
<dbReference type="PANTHER" id="PTHR40465">
    <property type="entry name" value="CHROMOSOME 1, WHOLE GENOME SHOTGUN SEQUENCE"/>
    <property type="match status" value="1"/>
</dbReference>
<dbReference type="PANTHER" id="PTHR40465:SF1">
    <property type="entry name" value="DUF6534 DOMAIN-CONTAINING PROTEIN"/>
    <property type="match status" value="1"/>
</dbReference>
<organism evidence="2 3">
    <name type="scientific">Roridomyces roridus</name>
    <dbReference type="NCBI Taxonomy" id="1738132"/>
    <lineage>
        <taxon>Eukaryota</taxon>
        <taxon>Fungi</taxon>
        <taxon>Dikarya</taxon>
        <taxon>Basidiomycota</taxon>
        <taxon>Agaricomycotina</taxon>
        <taxon>Agaricomycetes</taxon>
        <taxon>Agaricomycetidae</taxon>
        <taxon>Agaricales</taxon>
        <taxon>Marasmiineae</taxon>
        <taxon>Mycenaceae</taxon>
        <taxon>Roridomyces</taxon>
    </lineage>
</organism>
<proteinExistence type="predicted"/>
<reference evidence="2" key="1">
    <citation type="submission" date="2023-03" db="EMBL/GenBank/DDBJ databases">
        <title>Massive genome expansion in bonnet fungi (Mycena s.s.) driven by repeated elements and novel gene families across ecological guilds.</title>
        <authorList>
            <consortium name="Lawrence Berkeley National Laboratory"/>
            <person name="Harder C.B."/>
            <person name="Miyauchi S."/>
            <person name="Viragh M."/>
            <person name="Kuo A."/>
            <person name="Thoen E."/>
            <person name="Andreopoulos B."/>
            <person name="Lu D."/>
            <person name="Skrede I."/>
            <person name="Drula E."/>
            <person name="Henrissat B."/>
            <person name="Morin E."/>
            <person name="Kohler A."/>
            <person name="Barry K."/>
            <person name="LaButti K."/>
            <person name="Morin E."/>
            <person name="Salamov A."/>
            <person name="Lipzen A."/>
            <person name="Mereny Z."/>
            <person name="Hegedus B."/>
            <person name="Baldrian P."/>
            <person name="Stursova M."/>
            <person name="Weitz H."/>
            <person name="Taylor A."/>
            <person name="Grigoriev I.V."/>
            <person name="Nagy L.G."/>
            <person name="Martin F."/>
            <person name="Kauserud H."/>
        </authorList>
    </citation>
    <scope>NUCLEOTIDE SEQUENCE</scope>
    <source>
        <strain evidence="2">9284</strain>
    </source>
</reference>